<name>A0A926IJC2_9FIRM</name>
<evidence type="ECO:0000313" key="10">
    <source>
        <dbReference type="Proteomes" id="UP000601171"/>
    </source>
</evidence>
<keyword evidence="7" id="KW-0418">Kinase</keyword>
<evidence type="ECO:0000313" key="9">
    <source>
        <dbReference type="EMBL" id="MBC8587085.1"/>
    </source>
</evidence>
<keyword evidence="6" id="KW-0598">Phosphotransferase system</keyword>
<dbReference type="InterPro" id="IPR051471">
    <property type="entry name" value="Bacterial_PTS_sugar_comp"/>
</dbReference>
<dbReference type="Pfam" id="PF03610">
    <property type="entry name" value="EIIA-man"/>
    <property type="match status" value="1"/>
</dbReference>
<dbReference type="GO" id="GO:0005737">
    <property type="term" value="C:cytoplasm"/>
    <property type="evidence" value="ECO:0007669"/>
    <property type="project" value="UniProtKB-SubCell"/>
</dbReference>
<organism evidence="9 10">
    <name type="scientific">Paratissierella segnis</name>
    <dbReference type="NCBI Taxonomy" id="2763679"/>
    <lineage>
        <taxon>Bacteria</taxon>
        <taxon>Bacillati</taxon>
        <taxon>Bacillota</taxon>
        <taxon>Tissierellia</taxon>
        <taxon>Tissierellales</taxon>
        <taxon>Tissierellaceae</taxon>
        <taxon>Paratissierella</taxon>
    </lineage>
</organism>
<dbReference type="PANTHER" id="PTHR33799">
    <property type="entry name" value="PTS PERMEASE-RELATED-RELATED"/>
    <property type="match status" value="1"/>
</dbReference>
<dbReference type="Proteomes" id="UP000601171">
    <property type="component" value="Unassembled WGS sequence"/>
</dbReference>
<reference evidence="9" key="1">
    <citation type="submission" date="2020-08" db="EMBL/GenBank/DDBJ databases">
        <title>Genome public.</title>
        <authorList>
            <person name="Liu C."/>
            <person name="Sun Q."/>
        </authorList>
    </citation>
    <scope>NUCLEOTIDE SEQUENCE</scope>
    <source>
        <strain evidence="9">BX21</strain>
    </source>
</reference>
<accession>A0A926IJC2</accession>
<dbReference type="PROSITE" id="PS51096">
    <property type="entry name" value="PTS_EIIA_TYPE_4"/>
    <property type="match status" value="1"/>
</dbReference>
<comment type="subcellular location">
    <subcellularLocation>
        <location evidence="1">Cytoplasm</location>
    </subcellularLocation>
</comment>
<sequence>MNKIKEIKVLVLTHGKFGEELVNSAEMIGGKLPNVNAFSLMPDMSLEEYAASIENKLKDKEKYLCLIDLFGGTPFNTAAMLRKKYDITIVTGINLNMLLEVGINLNNMDVEALANLACNSLKESGKIIS</sequence>
<dbReference type="GO" id="GO:0009401">
    <property type="term" value="P:phosphoenolpyruvate-dependent sugar phosphotransferase system"/>
    <property type="evidence" value="ECO:0007669"/>
    <property type="project" value="UniProtKB-KW"/>
</dbReference>
<keyword evidence="5" id="KW-0808">Transferase</keyword>
<evidence type="ECO:0000259" key="8">
    <source>
        <dbReference type="PROSITE" id="PS51096"/>
    </source>
</evidence>
<evidence type="ECO:0000256" key="6">
    <source>
        <dbReference type="ARBA" id="ARBA00022683"/>
    </source>
</evidence>
<dbReference type="InterPro" id="IPR004701">
    <property type="entry name" value="PTS_EIIA_man-typ"/>
</dbReference>
<dbReference type="PANTHER" id="PTHR33799:SF1">
    <property type="entry name" value="PTS SYSTEM MANNOSE-SPECIFIC EIIAB COMPONENT-RELATED"/>
    <property type="match status" value="1"/>
</dbReference>
<proteinExistence type="predicted"/>
<evidence type="ECO:0000256" key="2">
    <source>
        <dbReference type="ARBA" id="ARBA00022448"/>
    </source>
</evidence>
<keyword evidence="2" id="KW-0813">Transport</keyword>
<dbReference type="AlphaFoldDB" id="A0A926IJC2"/>
<keyword evidence="3" id="KW-0963">Cytoplasm</keyword>
<dbReference type="InterPro" id="IPR033887">
    <property type="entry name" value="PTS_IIA_man"/>
</dbReference>
<keyword evidence="4 9" id="KW-0762">Sugar transport</keyword>
<evidence type="ECO:0000256" key="3">
    <source>
        <dbReference type="ARBA" id="ARBA00022490"/>
    </source>
</evidence>
<comment type="caution">
    <text evidence="9">The sequence shown here is derived from an EMBL/GenBank/DDBJ whole genome shotgun (WGS) entry which is preliminary data.</text>
</comment>
<dbReference type="CDD" id="cd00006">
    <property type="entry name" value="PTS_IIA_man"/>
    <property type="match status" value="1"/>
</dbReference>
<evidence type="ECO:0000256" key="7">
    <source>
        <dbReference type="ARBA" id="ARBA00022777"/>
    </source>
</evidence>
<evidence type="ECO:0000256" key="4">
    <source>
        <dbReference type="ARBA" id="ARBA00022597"/>
    </source>
</evidence>
<dbReference type="GO" id="GO:0016301">
    <property type="term" value="F:kinase activity"/>
    <property type="evidence" value="ECO:0007669"/>
    <property type="project" value="UniProtKB-KW"/>
</dbReference>
<gene>
    <name evidence="9" type="ORF">H8707_02360</name>
</gene>
<dbReference type="InterPro" id="IPR036662">
    <property type="entry name" value="PTS_EIIA_man-typ_sf"/>
</dbReference>
<feature type="domain" description="PTS EIIA type-4" evidence="8">
    <location>
        <begin position="6"/>
        <end position="128"/>
    </location>
</feature>
<dbReference type="Gene3D" id="3.40.50.510">
    <property type="entry name" value="Phosphotransferase system, mannose-type IIA component"/>
    <property type="match status" value="1"/>
</dbReference>
<evidence type="ECO:0000256" key="5">
    <source>
        <dbReference type="ARBA" id="ARBA00022679"/>
    </source>
</evidence>
<protein>
    <submittedName>
        <fullName evidence="9">PTS sugar transporter subunit IIA</fullName>
    </submittedName>
</protein>
<dbReference type="RefSeq" id="WP_262428556.1">
    <property type="nucleotide sequence ID" value="NZ_JACRTG010000007.1"/>
</dbReference>
<dbReference type="SUPFAM" id="SSF53062">
    <property type="entry name" value="PTS system fructose IIA component-like"/>
    <property type="match status" value="1"/>
</dbReference>
<dbReference type="EMBL" id="JACRTG010000007">
    <property type="protein sequence ID" value="MBC8587085.1"/>
    <property type="molecule type" value="Genomic_DNA"/>
</dbReference>
<evidence type="ECO:0000256" key="1">
    <source>
        <dbReference type="ARBA" id="ARBA00004496"/>
    </source>
</evidence>
<keyword evidence="10" id="KW-1185">Reference proteome</keyword>
<dbReference type="GO" id="GO:0016020">
    <property type="term" value="C:membrane"/>
    <property type="evidence" value="ECO:0007669"/>
    <property type="project" value="InterPro"/>
</dbReference>